<evidence type="ECO:0008006" key="5">
    <source>
        <dbReference type="Google" id="ProtNLM"/>
    </source>
</evidence>
<organism evidence="3 4">
    <name type="scientific">Orchesella dallaii</name>
    <dbReference type="NCBI Taxonomy" id="48710"/>
    <lineage>
        <taxon>Eukaryota</taxon>
        <taxon>Metazoa</taxon>
        <taxon>Ecdysozoa</taxon>
        <taxon>Arthropoda</taxon>
        <taxon>Hexapoda</taxon>
        <taxon>Collembola</taxon>
        <taxon>Entomobryomorpha</taxon>
        <taxon>Entomobryoidea</taxon>
        <taxon>Orchesellidae</taxon>
        <taxon>Orchesellinae</taxon>
        <taxon>Orchesella</taxon>
    </lineage>
</organism>
<feature type="region of interest" description="Disordered" evidence="2">
    <location>
        <begin position="145"/>
        <end position="173"/>
    </location>
</feature>
<sequence>MIKTVFTRVGGGVVRIKPFTVIRNLSSSGKGGHGHLPGGGTLSLLKSQQKIQFGSSSGFLKCLGGVRDIGIRGVHDQRKKGDDELLGFLEEEIATEMKMQRSTSVPATFQGFSVKVDQSDITLTKNIGGEDIIISANVNHSVDTEYGAERGGDPGPTVNQGVNEPGGEGMRSKPSFDVEIKKGNQTMCLNCSFIQPEAGATGGGQAGGASSGQDFVDIFVIDEVSLYDGKGGEADYAVAGDILDGYLYDLLMNLLEDRGINNEFVDKFSELCTDYEHNLYIELLAKMQKFFK</sequence>
<accession>A0ABP1S8N0</accession>
<gene>
    <name evidence="3" type="ORF">ODALV1_LOCUS30788</name>
</gene>
<dbReference type="InterPro" id="IPR003428">
    <property type="entry name" value="MAM33"/>
</dbReference>
<dbReference type="EMBL" id="CAXLJM020000164">
    <property type="protein sequence ID" value="CAL8146355.1"/>
    <property type="molecule type" value="Genomic_DNA"/>
</dbReference>
<evidence type="ECO:0000313" key="4">
    <source>
        <dbReference type="Proteomes" id="UP001642540"/>
    </source>
</evidence>
<dbReference type="Proteomes" id="UP001642540">
    <property type="component" value="Unassembled WGS sequence"/>
</dbReference>
<name>A0ABP1S8N0_9HEXA</name>
<dbReference type="PANTHER" id="PTHR10826:SF1">
    <property type="entry name" value="COMPLEMENT COMPONENT 1 Q SUBCOMPONENT-BINDING PROTEIN, MITOCHONDRIAL"/>
    <property type="match status" value="1"/>
</dbReference>
<dbReference type="SUPFAM" id="SSF54529">
    <property type="entry name" value="Mitochondrial glycoprotein MAM33-like"/>
    <property type="match status" value="1"/>
</dbReference>
<evidence type="ECO:0000313" key="3">
    <source>
        <dbReference type="EMBL" id="CAL8146355.1"/>
    </source>
</evidence>
<comment type="similarity">
    <text evidence="1">Belongs to the MAM33 family.</text>
</comment>
<dbReference type="InterPro" id="IPR036561">
    <property type="entry name" value="MAM33_sf"/>
</dbReference>
<proteinExistence type="inferred from homology"/>
<comment type="caution">
    <text evidence="3">The sequence shown here is derived from an EMBL/GenBank/DDBJ whole genome shotgun (WGS) entry which is preliminary data.</text>
</comment>
<reference evidence="3 4" key="1">
    <citation type="submission" date="2024-08" db="EMBL/GenBank/DDBJ databases">
        <authorList>
            <person name="Cucini C."/>
            <person name="Frati F."/>
        </authorList>
    </citation>
    <scope>NUCLEOTIDE SEQUENCE [LARGE SCALE GENOMIC DNA]</scope>
</reference>
<evidence type="ECO:0000256" key="1">
    <source>
        <dbReference type="ARBA" id="ARBA00005457"/>
    </source>
</evidence>
<protein>
    <recommendedName>
        <fullName evidence="5">Complement component 1 Q subcomponent-binding protein, mitochondrial</fullName>
    </recommendedName>
</protein>
<dbReference type="Gene3D" id="3.10.280.10">
    <property type="entry name" value="Mitochondrial glycoprotein"/>
    <property type="match status" value="1"/>
</dbReference>
<dbReference type="Pfam" id="PF02330">
    <property type="entry name" value="MAM33"/>
    <property type="match status" value="1"/>
</dbReference>
<dbReference type="PANTHER" id="PTHR10826">
    <property type="entry name" value="COMPLEMENT COMPONENT 1"/>
    <property type="match status" value="1"/>
</dbReference>
<evidence type="ECO:0000256" key="2">
    <source>
        <dbReference type="SAM" id="MobiDB-lite"/>
    </source>
</evidence>
<keyword evidence="4" id="KW-1185">Reference proteome</keyword>